<dbReference type="InterPro" id="IPR036444">
    <property type="entry name" value="PLipase_A2_dom_sf"/>
</dbReference>
<gene>
    <name evidence="1" type="ORF">QLQ12_22465</name>
</gene>
<dbReference type="SUPFAM" id="SSF48619">
    <property type="entry name" value="Phospholipase A2, PLA2"/>
    <property type="match status" value="1"/>
</dbReference>
<comment type="caution">
    <text evidence="1">The sequence shown here is derived from an EMBL/GenBank/DDBJ whole genome shotgun (WGS) entry which is preliminary data.</text>
</comment>
<organism evidence="1 2">
    <name type="scientific">Actinoplanes sandaracinus</name>
    <dbReference type="NCBI Taxonomy" id="3045177"/>
    <lineage>
        <taxon>Bacteria</taxon>
        <taxon>Bacillati</taxon>
        <taxon>Actinomycetota</taxon>
        <taxon>Actinomycetes</taxon>
        <taxon>Micromonosporales</taxon>
        <taxon>Micromonosporaceae</taxon>
        <taxon>Actinoplanes</taxon>
    </lineage>
</organism>
<accession>A0ABT6WNV8</accession>
<evidence type="ECO:0000313" key="1">
    <source>
        <dbReference type="EMBL" id="MDI6101384.1"/>
    </source>
</evidence>
<dbReference type="InterPro" id="IPR015141">
    <property type="entry name" value="PLipase_A2_prok/fun"/>
</dbReference>
<proteinExistence type="predicted"/>
<protein>
    <submittedName>
        <fullName evidence="1">Phospholipase</fullName>
    </submittedName>
</protein>
<sequence length="181" mass="19298">MSASPPAAHPLPARIRPARALATTALTVAVVLGAATPAYAVSASEKLAVISSFTQSTAASYHRWNAARQNRPAWSAYGFDWNTDLCSASPDRPLGFDFRLPCHRHDFGYRNYKAVNAFATGKALVDSAFYADLRRECATSAPAARPACHSLAWTYYQAVSLFGSSAAVDGADVDDAAALLR</sequence>
<name>A0ABT6WNV8_9ACTN</name>
<dbReference type="Gene3D" id="1.20.90.10">
    <property type="entry name" value="Phospholipase A2 domain"/>
    <property type="match status" value="1"/>
</dbReference>
<keyword evidence="2" id="KW-1185">Reference proteome</keyword>
<evidence type="ECO:0000313" key="2">
    <source>
        <dbReference type="Proteomes" id="UP001241758"/>
    </source>
</evidence>
<dbReference type="RefSeq" id="WP_282762260.1">
    <property type="nucleotide sequence ID" value="NZ_JASCTH010000014.1"/>
</dbReference>
<dbReference type="EMBL" id="JASCTH010000014">
    <property type="protein sequence ID" value="MDI6101384.1"/>
    <property type="molecule type" value="Genomic_DNA"/>
</dbReference>
<dbReference type="Proteomes" id="UP001241758">
    <property type="component" value="Unassembled WGS sequence"/>
</dbReference>
<dbReference type="Pfam" id="PF09056">
    <property type="entry name" value="Phospholip_A2_3"/>
    <property type="match status" value="1"/>
</dbReference>
<reference evidence="1 2" key="1">
    <citation type="submission" date="2023-05" db="EMBL/GenBank/DDBJ databases">
        <title>Actinoplanes sp. NEAU-A12 genome sequencing.</title>
        <authorList>
            <person name="Wang Z.-S."/>
        </authorList>
    </citation>
    <scope>NUCLEOTIDE SEQUENCE [LARGE SCALE GENOMIC DNA]</scope>
    <source>
        <strain evidence="1 2">NEAU-A12</strain>
    </source>
</reference>